<dbReference type="OrthoDB" id="9151249at2"/>
<evidence type="ECO:0000313" key="3">
    <source>
        <dbReference type="Proteomes" id="UP000261174"/>
    </source>
</evidence>
<gene>
    <name evidence="2" type="ORF">DXN04_22530</name>
</gene>
<comment type="caution">
    <text evidence="2">The sequence shown here is derived from an EMBL/GenBank/DDBJ whole genome shotgun (WGS) entry which is preliminary data.</text>
</comment>
<name>A0A3E1NX89_9BACT</name>
<dbReference type="Proteomes" id="UP000261174">
    <property type="component" value="Unassembled WGS sequence"/>
</dbReference>
<dbReference type="AlphaFoldDB" id="A0A3E1NX89"/>
<accession>A0A3E1NX89</accession>
<dbReference type="InterPro" id="IPR016097">
    <property type="entry name" value="DUF695"/>
</dbReference>
<organism evidence="2 3">
    <name type="scientific">Chitinophaga silvisoli</name>
    <dbReference type="NCBI Taxonomy" id="2291814"/>
    <lineage>
        <taxon>Bacteria</taxon>
        <taxon>Pseudomonadati</taxon>
        <taxon>Bacteroidota</taxon>
        <taxon>Chitinophagia</taxon>
        <taxon>Chitinophagales</taxon>
        <taxon>Chitinophagaceae</taxon>
        <taxon>Chitinophaga</taxon>
    </lineage>
</organism>
<dbReference type="EMBL" id="QTJV01000009">
    <property type="protein sequence ID" value="RFM32464.1"/>
    <property type="molecule type" value="Genomic_DNA"/>
</dbReference>
<proteinExistence type="predicted"/>
<reference evidence="2 3" key="1">
    <citation type="submission" date="2018-08" db="EMBL/GenBank/DDBJ databases">
        <title>Chitinophaga sp. K20C18050901, a novel bacterium isolated from forest soil.</title>
        <authorList>
            <person name="Wang C."/>
        </authorList>
    </citation>
    <scope>NUCLEOTIDE SEQUENCE [LARGE SCALE GENOMIC DNA]</scope>
    <source>
        <strain evidence="2 3">K20C18050901</strain>
    </source>
</reference>
<keyword evidence="3" id="KW-1185">Reference proteome</keyword>
<protein>
    <submittedName>
        <fullName evidence="2">DUF695 domain-containing protein</fullName>
    </submittedName>
</protein>
<dbReference type="Pfam" id="PF05117">
    <property type="entry name" value="DUF695"/>
    <property type="match status" value="1"/>
</dbReference>
<sequence length="365" mass="42378">MGLFDFLKQPNPNTDFWSWFKKHERDFFKVLQEKGDIQEKLFDPLAERLSKIREGYFFLAGMHKGTAELILTADGKIKNIPFIEDLVAAAPAIPGWNFLAAKPATLTESQSIGMGDLRFDYQTLFFYANEDPQYPDKISITVVHDQYTPEEREQMVMGVYIFLDSYLGEIKSATVIDAIEIAGREDAEKELIPIYKLKAYIDWREKEFVEKYDGVNFDKERDSYSGLTAEDPNGIPMLLVVNAGAMQYEYPASYPWILEYILKYPDDDNAGLPGEKTMVLMETIEEEIRTLLAGGDFMDIGRVTSENRRSIYFTCREFRGPVKAADVVSKKYEQQIEIEWDVYKDKYWQSLDIFRLENWNVEEIE</sequence>
<evidence type="ECO:0000259" key="1">
    <source>
        <dbReference type="Pfam" id="PF05117"/>
    </source>
</evidence>
<evidence type="ECO:0000313" key="2">
    <source>
        <dbReference type="EMBL" id="RFM32464.1"/>
    </source>
</evidence>
<dbReference type="RefSeq" id="WP_116855657.1">
    <property type="nucleotide sequence ID" value="NZ_QTJV01000009.1"/>
</dbReference>
<feature type="domain" description="DUF695" evidence="1">
    <location>
        <begin position="233"/>
        <end position="349"/>
    </location>
</feature>